<dbReference type="Proteomes" id="UP000198346">
    <property type="component" value="Unassembled WGS sequence"/>
</dbReference>
<dbReference type="PANTHER" id="PTHR43806:SF11">
    <property type="entry name" value="CEREVISIN-RELATED"/>
    <property type="match status" value="1"/>
</dbReference>
<feature type="domain" description="Peptidase S8/S53" evidence="7">
    <location>
        <begin position="196"/>
        <end position="424"/>
    </location>
</feature>
<dbReference type="PANTHER" id="PTHR43806">
    <property type="entry name" value="PEPTIDASE S8"/>
    <property type="match status" value="1"/>
</dbReference>
<evidence type="ECO:0000256" key="6">
    <source>
        <dbReference type="SAM" id="SignalP"/>
    </source>
</evidence>
<keyword evidence="2 5" id="KW-0645">Protease</keyword>
<dbReference type="OrthoDB" id="5405281at2"/>
<dbReference type="GO" id="GO:0006508">
    <property type="term" value="P:proteolysis"/>
    <property type="evidence" value="ECO:0007669"/>
    <property type="project" value="UniProtKB-KW"/>
</dbReference>
<dbReference type="SUPFAM" id="SSF52743">
    <property type="entry name" value="Subtilisin-like"/>
    <property type="match status" value="1"/>
</dbReference>
<proteinExistence type="inferred from homology"/>
<evidence type="ECO:0000256" key="2">
    <source>
        <dbReference type="ARBA" id="ARBA00022670"/>
    </source>
</evidence>
<keyword evidence="4 5" id="KW-0720">Serine protease</keyword>
<dbReference type="EMBL" id="FZQA01000002">
    <property type="protein sequence ID" value="SNT72445.1"/>
    <property type="molecule type" value="Genomic_DNA"/>
</dbReference>
<evidence type="ECO:0000259" key="7">
    <source>
        <dbReference type="Pfam" id="PF00082"/>
    </source>
</evidence>
<feature type="active site" description="Charge relay system" evidence="5">
    <location>
        <position position="232"/>
    </location>
</feature>
<organism evidence="8 9">
    <name type="scientific">Amphiplicatus metriothermophilus</name>
    <dbReference type="NCBI Taxonomy" id="1519374"/>
    <lineage>
        <taxon>Bacteria</taxon>
        <taxon>Pseudomonadati</taxon>
        <taxon>Pseudomonadota</taxon>
        <taxon>Alphaproteobacteria</taxon>
        <taxon>Parvularculales</taxon>
        <taxon>Parvularculaceae</taxon>
        <taxon>Amphiplicatus</taxon>
    </lineage>
</organism>
<evidence type="ECO:0000313" key="9">
    <source>
        <dbReference type="Proteomes" id="UP000198346"/>
    </source>
</evidence>
<dbReference type="InterPro" id="IPR050131">
    <property type="entry name" value="Peptidase_S8_subtilisin-like"/>
</dbReference>
<dbReference type="Gene3D" id="3.40.50.200">
    <property type="entry name" value="Peptidase S8/S53 domain"/>
    <property type="match status" value="1"/>
</dbReference>
<dbReference type="Pfam" id="PF00082">
    <property type="entry name" value="Peptidase_S8"/>
    <property type="match status" value="1"/>
</dbReference>
<dbReference type="InterPro" id="IPR023827">
    <property type="entry name" value="Peptidase_S8_Asp-AS"/>
</dbReference>
<keyword evidence="3 5" id="KW-0378">Hydrolase</keyword>
<feature type="active site" description="Charge relay system" evidence="5">
    <location>
        <position position="376"/>
    </location>
</feature>
<accession>A0A239PQ94</accession>
<dbReference type="PROSITE" id="PS00136">
    <property type="entry name" value="SUBTILASE_ASP"/>
    <property type="match status" value="1"/>
</dbReference>
<keyword evidence="6" id="KW-0732">Signal</keyword>
<reference evidence="8 9" key="1">
    <citation type="submission" date="2017-07" db="EMBL/GenBank/DDBJ databases">
        <authorList>
            <person name="Sun Z.S."/>
            <person name="Albrecht U."/>
            <person name="Echele G."/>
            <person name="Lee C.C."/>
        </authorList>
    </citation>
    <scope>NUCLEOTIDE SEQUENCE [LARGE SCALE GENOMIC DNA]</scope>
    <source>
        <strain evidence="8 9">CGMCC 1.12710</strain>
    </source>
</reference>
<dbReference type="PROSITE" id="PS51892">
    <property type="entry name" value="SUBTILASE"/>
    <property type="match status" value="1"/>
</dbReference>
<protein>
    <submittedName>
        <fullName evidence="8">Subtilase family protein</fullName>
    </submittedName>
</protein>
<comment type="similarity">
    <text evidence="1 5">Belongs to the peptidase S8 family.</text>
</comment>
<feature type="chain" id="PRO_5012534529" evidence="6">
    <location>
        <begin position="31"/>
        <end position="442"/>
    </location>
</feature>
<dbReference type="AlphaFoldDB" id="A0A239PQ94"/>
<dbReference type="RefSeq" id="WP_089411927.1">
    <property type="nucleotide sequence ID" value="NZ_FZQA01000002.1"/>
</dbReference>
<gene>
    <name evidence="8" type="ORF">SAMN06297382_1489</name>
</gene>
<name>A0A239PQ94_9PROT</name>
<evidence type="ECO:0000313" key="8">
    <source>
        <dbReference type="EMBL" id="SNT72445.1"/>
    </source>
</evidence>
<dbReference type="CDD" id="cd05561">
    <property type="entry name" value="Peptidases_S8_4"/>
    <property type="match status" value="1"/>
</dbReference>
<dbReference type="InterPro" id="IPR000209">
    <property type="entry name" value="Peptidase_S8/S53_dom"/>
</dbReference>
<evidence type="ECO:0000256" key="5">
    <source>
        <dbReference type="PROSITE-ProRule" id="PRU01240"/>
    </source>
</evidence>
<evidence type="ECO:0000256" key="1">
    <source>
        <dbReference type="ARBA" id="ARBA00011073"/>
    </source>
</evidence>
<feature type="signal peptide" evidence="6">
    <location>
        <begin position="1"/>
        <end position="30"/>
    </location>
</feature>
<dbReference type="GO" id="GO:0004252">
    <property type="term" value="F:serine-type endopeptidase activity"/>
    <property type="evidence" value="ECO:0007669"/>
    <property type="project" value="UniProtKB-UniRule"/>
</dbReference>
<sequence length="442" mass="46548">MRASKKPAERKIWPGAGALAALCLACFALAGARAQTEPRPVGDFADRIDRLSRFQMQGPEYGPRDMPAPRAATLAASERRLGASVERMSFGARDFPVRREEVVGVDLNPASLERARALGFEPVRAWRLESLDIRVDVLRAPRGQSVRRALRRLRRGDPDGAYYPNAMFELQEGAAVARPLLPIAAGLADDGRAVGLVGVIDTGVDPDIEELAGAILAQQNFGRGERTTPRAHGAAVAALARRHGAGRLLVADVFSGEPAFADVEAVVRALDWMAGKGVPVVNMSLAGPPNGLLERAVARALARGHVVVAAVGNQGPEAPPQYPAAYPGVIGVTAVDRESRIYERANRGEGVDVSAVGVGVVPPQAQGTDERLAGTSYAAPVVSAWLARRLDEPRAGAAEQMRALVMAAAIDLGEPGFDLVYGAGLLAEDAYLAAGANRPALQ</sequence>
<keyword evidence="9" id="KW-1185">Reference proteome</keyword>
<evidence type="ECO:0000256" key="4">
    <source>
        <dbReference type="ARBA" id="ARBA00022825"/>
    </source>
</evidence>
<dbReference type="InterPro" id="IPR036852">
    <property type="entry name" value="Peptidase_S8/S53_dom_sf"/>
</dbReference>
<feature type="active site" description="Charge relay system" evidence="5">
    <location>
        <position position="201"/>
    </location>
</feature>
<evidence type="ECO:0000256" key="3">
    <source>
        <dbReference type="ARBA" id="ARBA00022801"/>
    </source>
</evidence>